<dbReference type="InterPro" id="IPR059222">
    <property type="entry name" value="NGO0469-like"/>
</dbReference>
<organism evidence="1 2">
    <name type="scientific">Ligaoa zhengdingensis</name>
    <dbReference type="NCBI Taxonomy" id="2763658"/>
    <lineage>
        <taxon>Bacteria</taxon>
        <taxon>Bacillati</taxon>
        <taxon>Bacillota</taxon>
        <taxon>Clostridia</taxon>
        <taxon>Eubacteriales</taxon>
        <taxon>Oscillospiraceae</taxon>
        <taxon>Ligaoa</taxon>
    </lineage>
</organism>
<name>A0A926E0B5_9FIRM</name>
<dbReference type="NCBIfam" id="NF046043">
    <property type="entry name" value="rep_init_NGO0469"/>
    <property type="match status" value="1"/>
</dbReference>
<dbReference type="EMBL" id="JACRST010000006">
    <property type="protein sequence ID" value="MBC8546480.1"/>
    <property type="molecule type" value="Genomic_DNA"/>
</dbReference>
<reference evidence="1" key="1">
    <citation type="submission" date="2020-08" db="EMBL/GenBank/DDBJ databases">
        <title>Genome public.</title>
        <authorList>
            <person name="Liu C."/>
            <person name="Sun Q."/>
        </authorList>
    </citation>
    <scope>NUCLEOTIDE SEQUENCE</scope>
    <source>
        <strain evidence="1">NSJ-31</strain>
    </source>
</reference>
<keyword evidence="2" id="KW-1185">Reference proteome</keyword>
<accession>A0A926E0B5</accession>
<evidence type="ECO:0000313" key="2">
    <source>
        <dbReference type="Proteomes" id="UP000653127"/>
    </source>
</evidence>
<sequence>MAITASAKAQRPEPVAEGPHIAICISIIDLGIQEISFQGESKQQRRVMLTWEIPDDPIEKDGEAKPKVISKEYTLSLNEKAKLREHLEAWRGKKFTEAELEGFDLVNILGKPCQMQVVMNDRGYSNVGVIMAVPKGLPVQSAYHPLTYFDLTDPKCLTLMEGLPEWIQNKIKQSETYIELRDGKNGGFVEVEGDDTLPF</sequence>
<evidence type="ECO:0000313" key="1">
    <source>
        <dbReference type="EMBL" id="MBC8546480.1"/>
    </source>
</evidence>
<gene>
    <name evidence="1" type="ORF">H8711_05970</name>
</gene>
<proteinExistence type="predicted"/>
<protein>
    <submittedName>
        <fullName evidence="1">Uncharacterized protein</fullName>
    </submittedName>
</protein>
<dbReference type="AlphaFoldDB" id="A0A926E0B5"/>
<dbReference type="RefSeq" id="WP_249282559.1">
    <property type="nucleotide sequence ID" value="NZ_JACRST010000006.1"/>
</dbReference>
<dbReference type="Proteomes" id="UP000653127">
    <property type="component" value="Unassembled WGS sequence"/>
</dbReference>
<comment type="caution">
    <text evidence="1">The sequence shown here is derived from an EMBL/GenBank/DDBJ whole genome shotgun (WGS) entry which is preliminary data.</text>
</comment>